<dbReference type="InterPro" id="IPR050135">
    <property type="entry name" value="dGTPase-like"/>
</dbReference>
<dbReference type="AlphaFoldDB" id="A0A5M3MRT1"/>
<dbReference type="CDD" id="cd00077">
    <property type="entry name" value="HDc"/>
    <property type="match status" value="1"/>
</dbReference>
<evidence type="ECO:0000259" key="1">
    <source>
        <dbReference type="PROSITE" id="PS51831"/>
    </source>
</evidence>
<dbReference type="GO" id="GO:0005634">
    <property type="term" value="C:nucleus"/>
    <property type="evidence" value="ECO:0007669"/>
    <property type="project" value="TreeGrafter"/>
</dbReference>
<keyword evidence="3" id="KW-1185">Reference proteome</keyword>
<dbReference type="EMBL" id="JH711577">
    <property type="protein sequence ID" value="EIW81777.1"/>
    <property type="molecule type" value="Genomic_DNA"/>
</dbReference>
<dbReference type="SMART" id="SM00471">
    <property type="entry name" value="HDc"/>
    <property type="match status" value="1"/>
</dbReference>
<name>A0A5M3MRT1_CONPW</name>
<reference evidence="3" key="1">
    <citation type="journal article" date="2012" name="Science">
        <title>The Paleozoic origin of enzymatic lignin decomposition reconstructed from 31 fungal genomes.</title>
        <authorList>
            <person name="Floudas D."/>
            <person name="Binder M."/>
            <person name="Riley R."/>
            <person name="Barry K."/>
            <person name="Blanchette R.A."/>
            <person name="Henrissat B."/>
            <person name="Martinez A.T."/>
            <person name="Otillar R."/>
            <person name="Spatafora J.W."/>
            <person name="Yadav J.S."/>
            <person name="Aerts A."/>
            <person name="Benoit I."/>
            <person name="Boyd A."/>
            <person name="Carlson A."/>
            <person name="Copeland A."/>
            <person name="Coutinho P.M."/>
            <person name="de Vries R.P."/>
            <person name="Ferreira P."/>
            <person name="Findley K."/>
            <person name="Foster B."/>
            <person name="Gaskell J."/>
            <person name="Glotzer D."/>
            <person name="Gorecki P."/>
            <person name="Heitman J."/>
            <person name="Hesse C."/>
            <person name="Hori C."/>
            <person name="Igarashi K."/>
            <person name="Jurgens J.A."/>
            <person name="Kallen N."/>
            <person name="Kersten P."/>
            <person name="Kohler A."/>
            <person name="Kuees U."/>
            <person name="Kumar T.K.A."/>
            <person name="Kuo A."/>
            <person name="LaButti K."/>
            <person name="Larrondo L.F."/>
            <person name="Lindquist E."/>
            <person name="Ling A."/>
            <person name="Lombard V."/>
            <person name="Lucas S."/>
            <person name="Lundell T."/>
            <person name="Martin R."/>
            <person name="McLaughlin D.J."/>
            <person name="Morgenstern I."/>
            <person name="Morin E."/>
            <person name="Murat C."/>
            <person name="Nagy L.G."/>
            <person name="Nolan M."/>
            <person name="Ohm R.A."/>
            <person name="Patyshakuliyeva A."/>
            <person name="Rokas A."/>
            <person name="Ruiz-Duenas F.J."/>
            <person name="Sabat G."/>
            <person name="Salamov A."/>
            <person name="Samejima M."/>
            <person name="Schmutz J."/>
            <person name="Slot J.C."/>
            <person name="St John F."/>
            <person name="Stenlid J."/>
            <person name="Sun H."/>
            <person name="Sun S."/>
            <person name="Syed K."/>
            <person name="Tsang A."/>
            <person name="Wiebenga A."/>
            <person name="Young D."/>
            <person name="Pisabarro A."/>
            <person name="Eastwood D.C."/>
            <person name="Martin F."/>
            <person name="Cullen D."/>
            <person name="Grigoriev I.V."/>
            <person name="Hibbett D.S."/>
        </authorList>
    </citation>
    <scope>NUCLEOTIDE SEQUENCE [LARGE SCALE GENOMIC DNA]</scope>
    <source>
        <strain evidence="3">RWD-64-598 SS2</strain>
    </source>
</reference>
<dbReference type="Proteomes" id="UP000053558">
    <property type="component" value="Unassembled WGS sequence"/>
</dbReference>
<dbReference type="InterPro" id="IPR006674">
    <property type="entry name" value="HD_domain"/>
</dbReference>
<dbReference type="InterPro" id="IPR003607">
    <property type="entry name" value="HD/PDEase_dom"/>
</dbReference>
<dbReference type="PANTHER" id="PTHR11373">
    <property type="entry name" value="DEOXYNUCLEOSIDE TRIPHOSPHATE TRIPHOSPHOHYDROLASE"/>
    <property type="match status" value="1"/>
</dbReference>
<gene>
    <name evidence="2" type="ORF">CONPUDRAFT_152681</name>
</gene>
<dbReference type="Gene3D" id="3.30.70.2760">
    <property type="match status" value="1"/>
</dbReference>
<dbReference type="PROSITE" id="PS51831">
    <property type="entry name" value="HD"/>
    <property type="match status" value="1"/>
</dbReference>
<organism evidence="2 3">
    <name type="scientific">Coniophora puteana (strain RWD-64-598)</name>
    <name type="common">Brown rot fungus</name>
    <dbReference type="NCBI Taxonomy" id="741705"/>
    <lineage>
        <taxon>Eukaryota</taxon>
        <taxon>Fungi</taxon>
        <taxon>Dikarya</taxon>
        <taxon>Basidiomycota</taxon>
        <taxon>Agaricomycotina</taxon>
        <taxon>Agaricomycetes</taxon>
        <taxon>Agaricomycetidae</taxon>
        <taxon>Boletales</taxon>
        <taxon>Coniophorineae</taxon>
        <taxon>Coniophoraceae</taxon>
        <taxon>Coniophora</taxon>
    </lineage>
</organism>
<dbReference type="Gene3D" id="1.10.3210.10">
    <property type="entry name" value="Hypothetical protein af1432"/>
    <property type="match status" value="1"/>
</dbReference>
<dbReference type="PANTHER" id="PTHR11373:SF4">
    <property type="entry name" value="DEOXYNUCLEOSIDE TRIPHOSPHATE TRIPHOSPHOHYDROLASE SAMHD1"/>
    <property type="match status" value="1"/>
</dbReference>
<proteinExistence type="predicted"/>
<feature type="domain" description="HD" evidence="1">
    <location>
        <begin position="58"/>
        <end position="197"/>
    </location>
</feature>
<dbReference type="GO" id="GO:0006203">
    <property type="term" value="P:dGTP catabolic process"/>
    <property type="evidence" value="ECO:0007669"/>
    <property type="project" value="TreeGrafter"/>
</dbReference>
<dbReference type="RefSeq" id="XP_007767660.1">
    <property type="nucleotide sequence ID" value="XM_007769470.1"/>
</dbReference>
<dbReference type="GO" id="GO:0008832">
    <property type="term" value="F:dGTPase activity"/>
    <property type="evidence" value="ECO:0007669"/>
    <property type="project" value="TreeGrafter"/>
</dbReference>
<dbReference type="OrthoDB" id="9991235at2759"/>
<protein>
    <submittedName>
        <fullName evidence="2">HD-domain PDEase-like protein</fullName>
    </submittedName>
</protein>
<dbReference type="KEGG" id="cput:CONPUDRAFT_152681"/>
<sequence>MAEQFETSPRVFRDPIHHYMSFSPLACRMINTKHMQRLRHIKQLGGSYFVWPGASHNRFEHSLGVGFVARRMADRLRLAQPELGITLAHVRCVELAGLCHDLGHGPFSHLWDGLYMPRAQRPAPGEKEWTHEEASELMFEHMLAMYGIDMEEWEREGVMALIAGDKERCELGRKMPFLFDIVSNKRNGIDVDKFDYIMRDSHAIDEPINLSLDRLVDSARVIGDQIAYDAADAWQLHEVCRRRFDQHRRMCNHETTRAVEYMIVDALLAAEPHMRLAERAANPEKYLYLTDDVLCQVEASESPELAPARDIIERIHTSDLYTSVIEHTFGWEMENQVIQAITPQNIYEVHKPQRNGRSITPEDIVVHVALLHCGMKERDPLELVKFYNTASSSTTNYLRPAAHAEVLLRVYARRTGVVNEIAAATAALIAEIENRHNAGLVSTSNNNDVYKAPNGLREAPTEVSVPLPPLTPPMEMDEELPMLAAGGHKMKRRSGRIRWSSIGIPDASGGITKLPGSGGGLS</sequence>
<evidence type="ECO:0000313" key="3">
    <source>
        <dbReference type="Proteomes" id="UP000053558"/>
    </source>
</evidence>
<accession>A0A5M3MRT1</accession>
<comment type="caution">
    <text evidence="2">The sequence shown here is derived from an EMBL/GenBank/DDBJ whole genome shotgun (WGS) entry which is preliminary data.</text>
</comment>
<dbReference type="Pfam" id="PF01966">
    <property type="entry name" value="HD"/>
    <property type="match status" value="1"/>
</dbReference>
<dbReference type="GeneID" id="19203042"/>
<evidence type="ECO:0000313" key="2">
    <source>
        <dbReference type="EMBL" id="EIW81777.1"/>
    </source>
</evidence>
<dbReference type="SUPFAM" id="SSF109604">
    <property type="entry name" value="HD-domain/PDEase-like"/>
    <property type="match status" value="1"/>
</dbReference>